<sequence length="230" mass="24989">MRLAGIDGCPSGWVAIVAEADDFALARLVHVTDLADFFDRQRIDLAVIDIPIGFVDGPEPRDVEAAMRAMLKGKTSSVFSTPCRLALAEAVYFDASYVNRQELQRGLSKQSFMLFPKMREVDGVVRSLGQGRIREGHPEVSFAVMNGGAAVLSRKREPAGRKDRIELLQARGFAAQALVADAPRGLMAADDVLDATALLWSAGRMSRREHITLPPVPSRDAVGLEMSVIA</sequence>
<dbReference type="AlphaFoldDB" id="A0A917YNV9"/>
<dbReference type="EMBL" id="BMLP01000006">
    <property type="protein sequence ID" value="GGO35713.1"/>
    <property type="molecule type" value="Genomic_DNA"/>
</dbReference>
<name>A0A917YNV9_9RHOB</name>
<dbReference type="Pfam" id="PF04250">
    <property type="entry name" value="DUF429"/>
    <property type="match status" value="1"/>
</dbReference>
<dbReference type="InterPro" id="IPR007362">
    <property type="entry name" value="DUF429"/>
</dbReference>
<evidence type="ECO:0000313" key="1">
    <source>
        <dbReference type="EMBL" id="GGO35713.1"/>
    </source>
</evidence>
<dbReference type="Proteomes" id="UP000598196">
    <property type="component" value="Unassembled WGS sequence"/>
</dbReference>
<dbReference type="RefSeq" id="WP_146287288.1">
    <property type="nucleotide sequence ID" value="NZ_BMLP01000006.1"/>
</dbReference>
<evidence type="ECO:0008006" key="3">
    <source>
        <dbReference type="Google" id="ProtNLM"/>
    </source>
</evidence>
<gene>
    <name evidence="1" type="ORF">GCM10010991_28420</name>
</gene>
<reference evidence="1 2" key="1">
    <citation type="journal article" date="2014" name="Int. J. Syst. Evol. Microbiol.">
        <title>Complete genome sequence of Corynebacterium casei LMG S-19264T (=DSM 44701T), isolated from a smear-ripened cheese.</title>
        <authorList>
            <consortium name="US DOE Joint Genome Institute (JGI-PGF)"/>
            <person name="Walter F."/>
            <person name="Albersmeier A."/>
            <person name="Kalinowski J."/>
            <person name="Ruckert C."/>
        </authorList>
    </citation>
    <scope>NUCLEOTIDE SEQUENCE [LARGE SCALE GENOMIC DNA]</scope>
    <source>
        <strain evidence="1 2">CGMCC 1.7029</strain>
    </source>
</reference>
<dbReference type="OrthoDB" id="9811476at2"/>
<evidence type="ECO:0000313" key="2">
    <source>
        <dbReference type="Proteomes" id="UP000598196"/>
    </source>
</evidence>
<comment type="caution">
    <text evidence="1">The sequence shown here is derived from an EMBL/GenBank/DDBJ whole genome shotgun (WGS) entry which is preliminary data.</text>
</comment>
<accession>A0A917YNV9</accession>
<proteinExistence type="predicted"/>
<protein>
    <recommendedName>
        <fullName evidence="3">DUF429 domain-containing protein</fullName>
    </recommendedName>
</protein>
<organism evidence="1 2">
    <name type="scientific">Gemmobacter aquaticus</name>
    <dbReference type="NCBI Taxonomy" id="490185"/>
    <lineage>
        <taxon>Bacteria</taxon>
        <taxon>Pseudomonadati</taxon>
        <taxon>Pseudomonadota</taxon>
        <taxon>Alphaproteobacteria</taxon>
        <taxon>Rhodobacterales</taxon>
        <taxon>Paracoccaceae</taxon>
        <taxon>Gemmobacter</taxon>
    </lineage>
</organism>
<keyword evidence="2" id="KW-1185">Reference proteome</keyword>